<keyword evidence="11" id="KW-0675">Receptor</keyword>
<evidence type="ECO:0000256" key="8">
    <source>
        <dbReference type="ARBA" id="ARBA00023034"/>
    </source>
</evidence>
<comment type="caution">
    <text evidence="11">The sequence shown here is derived from an EMBL/GenBank/DDBJ whole genome shotgun (WGS) entry which is preliminary data.</text>
</comment>
<dbReference type="GO" id="GO:0000139">
    <property type="term" value="C:Golgi membrane"/>
    <property type="evidence" value="ECO:0007669"/>
    <property type="project" value="UniProtKB-SubCell"/>
</dbReference>
<feature type="compositionally biased region" description="Low complexity" evidence="10">
    <location>
        <begin position="15"/>
        <end position="34"/>
    </location>
</feature>
<gene>
    <name evidence="11" type="ORF">D915_010654</name>
</gene>
<feature type="compositionally biased region" description="Polar residues" evidence="10">
    <location>
        <begin position="35"/>
        <end position="45"/>
    </location>
</feature>
<name>A0A4E0QU49_FASHE</name>
<evidence type="ECO:0000313" key="11">
    <source>
        <dbReference type="EMBL" id="THD18695.1"/>
    </source>
</evidence>
<keyword evidence="9" id="KW-0472">Membrane</keyword>
<evidence type="ECO:0000256" key="3">
    <source>
        <dbReference type="ARBA" id="ARBA00015612"/>
    </source>
</evidence>
<dbReference type="GO" id="GO:0015031">
    <property type="term" value="P:protein transport"/>
    <property type="evidence" value="ECO:0007669"/>
    <property type="project" value="UniProtKB-KW"/>
</dbReference>
<comment type="subcellular location">
    <subcellularLocation>
        <location evidence="1">Golgi apparatus membrane</location>
        <topology evidence="1">Single-pass type IV membrane protein</topology>
    </subcellularLocation>
</comment>
<keyword evidence="12" id="KW-1185">Reference proteome</keyword>
<dbReference type="GO" id="GO:0005801">
    <property type="term" value="C:cis-Golgi network"/>
    <property type="evidence" value="ECO:0007669"/>
    <property type="project" value="InterPro"/>
</dbReference>
<evidence type="ECO:0000256" key="1">
    <source>
        <dbReference type="ARBA" id="ARBA00004409"/>
    </source>
</evidence>
<evidence type="ECO:0000313" key="12">
    <source>
        <dbReference type="Proteomes" id="UP000230066"/>
    </source>
</evidence>
<keyword evidence="8" id="KW-0333">Golgi apparatus</keyword>
<evidence type="ECO:0000256" key="9">
    <source>
        <dbReference type="ARBA" id="ARBA00023136"/>
    </source>
</evidence>
<sequence>MTDVVRKNETQSLPGSVNASSTSSSSLLVSTGSNQMTAGQLSQLHTAKRHREILRDYAQEFRQTKTKIAASREREDLLGSVSELPTCLVQY</sequence>
<dbReference type="PANTHER" id="PTHR21094">
    <property type="entry name" value="GOS-28 SNARE- RELATED"/>
    <property type="match status" value="1"/>
</dbReference>
<keyword evidence="7" id="KW-1133">Transmembrane helix</keyword>
<dbReference type="AlphaFoldDB" id="A0A4E0QU49"/>
<feature type="region of interest" description="Disordered" evidence="10">
    <location>
        <begin position="1"/>
        <end position="45"/>
    </location>
</feature>
<dbReference type="GO" id="GO:0031201">
    <property type="term" value="C:SNARE complex"/>
    <property type="evidence" value="ECO:0007669"/>
    <property type="project" value="TreeGrafter"/>
</dbReference>
<protein>
    <recommendedName>
        <fullName evidence="3">Golgi SNAP receptor complex member 1</fullName>
    </recommendedName>
</protein>
<keyword evidence="4" id="KW-0813">Transport</keyword>
<keyword evidence="6" id="KW-0653">Protein transport</keyword>
<evidence type="ECO:0000256" key="4">
    <source>
        <dbReference type="ARBA" id="ARBA00022448"/>
    </source>
</evidence>
<evidence type="ECO:0000256" key="5">
    <source>
        <dbReference type="ARBA" id="ARBA00022692"/>
    </source>
</evidence>
<dbReference type="GO" id="GO:0048219">
    <property type="term" value="P:inter-Golgi cisterna vesicle-mediated transport"/>
    <property type="evidence" value="ECO:0007669"/>
    <property type="project" value="TreeGrafter"/>
</dbReference>
<comment type="similarity">
    <text evidence="2">Belongs to the GOSR1 family.</text>
</comment>
<evidence type="ECO:0000256" key="6">
    <source>
        <dbReference type="ARBA" id="ARBA00022927"/>
    </source>
</evidence>
<dbReference type="GO" id="GO:0006888">
    <property type="term" value="P:endoplasmic reticulum to Golgi vesicle-mediated transport"/>
    <property type="evidence" value="ECO:0007669"/>
    <property type="project" value="InterPro"/>
</dbReference>
<dbReference type="GO" id="GO:0005484">
    <property type="term" value="F:SNAP receptor activity"/>
    <property type="evidence" value="ECO:0007669"/>
    <property type="project" value="TreeGrafter"/>
</dbReference>
<dbReference type="GO" id="GO:0006906">
    <property type="term" value="P:vesicle fusion"/>
    <property type="evidence" value="ECO:0007669"/>
    <property type="project" value="TreeGrafter"/>
</dbReference>
<proteinExistence type="inferred from homology"/>
<dbReference type="EMBL" id="JXXN02009054">
    <property type="protein sequence ID" value="THD18695.1"/>
    <property type="molecule type" value="Genomic_DNA"/>
</dbReference>
<keyword evidence="5" id="KW-0812">Transmembrane</keyword>
<evidence type="ECO:0000256" key="7">
    <source>
        <dbReference type="ARBA" id="ARBA00022989"/>
    </source>
</evidence>
<accession>A0A4E0QU49</accession>
<evidence type="ECO:0000256" key="2">
    <source>
        <dbReference type="ARBA" id="ARBA00008473"/>
    </source>
</evidence>
<dbReference type="PANTHER" id="PTHR21094:SF2">
    <property type="entry name" value="GOLGI SNAP RECEPTOR COMPLEX MEMBER 1"/>
    <property type="match status" value="1"/>
</dbReference>
<dbReference type="GO" id="GO:0005797">
    <property type="term" value="C:Golgi medial cisterna"/>
    <property type="evidence" value="ECO:0007669"/>
    <property type="project" value="TreeGrafter"/>
</dbReference>
<reference evidence="11" key="1">
    <citation type="submission" date="2019-03" db="EMBL/GenBank/DDBJ databases">
        <title>Improved annotation for the trematode Fasciola hepatica.</title>
        <authorList>
            <person name="Choi Y.-J."/>
            <person name="Martin J."/>
            <person name="Mitreva M."/>
        </authorList>
    </citation>
    <scope>NUCLEOTIDE SEQUENCE [LARGE SCALE GENOMIC DNA]</scope>
</reference>
<organism evidence="11 12">
    <name type="scientific">Fasciola hepatica</name>
    <name type="common">Liver fluke</name>
    <dbReference type="NCBI Taxonomy" id="6192"/>
    <lineage>
        <taxon>Eukaryota</taxon>
        <taxon>Metazoa</taxon>
        <taxon>Spiralia</taxon>
        <taxon>Lophotrochozoa</taxon>
        <taxon>Platyhelminthes</taxon>
        <taxon>Trematoda</taxon>
        <taxon>Digenea</taxon>
        <taxon>Plagiorchiida</taxon>
        <taxon>Echinostomata</taxon>
        <taxon>Echinostomatoidea</taxon>
        <taxon>Fasciolidae</taxon>
        <taxon>Fasciola</taxon>
    </lineage>
</organism>
<dbReference type="InterPro" id="IPR023601">
    <property type="entry name" value="Golgi_SNAP_su1"/>
</dbReference>
<dbReference type="Proteomes" id="UP000230066">
    <property type="component" value="Unassembled WGS sequence"/>
</dbReference>
<evidence type="ECO:0000256" key="10">
    <source>
        <dbReference type="SAM" id="MobiDB-lite"/>
    </source>
</evidence>